<dbReference type="KEGG" id="bex:A11Q_1408"/>
<accession>M4VR26</accession>
<dbReference type="OrthoDB" id="5287383at2"/>
<organism evidence="1 2">
    <name type="scientific">Pseudobdellovibrio exovorus JSS</name>
    <dbReference type="NCBI Taxonomy" id="1184267"/>
    <lineage>
        <taxon>Bacteria</taxon>
        <taxon>Pseudomonadati</taxon>
        <taxon>Bdellovibrionota</taxon>
        <taxon>Bdellovibrionia</taxon>
        <taxon>Bdellovibrionales</taxon>
        <taxon>Pseudobdellovibrionaceae</taxon>
        <taxon>Pseudobdellovibrio</taxon>
    </lineage>
</organism>
<gene>
    <name evidence="1" type="ORF">A11Q_1408</name>
</gene>
<dbReference type="RefSeq" id="WP_015470114.1">
    <property type="nucleotide sequence ID" value="NC_020813.1"/>
</dbReference>
<dbReference type="PATRIC" id="fig|1184267.3.peg.1426"/>
<reference evidence="1 2" key="1">
    <citation type="journal article" date="2013" name="ISME J.">
        <title>By their genes ye shall know them: genomic signatures of predatory bacteria.</title>
        <authorList>
            <person name="Pasternak Z."/>
            <person name="Pietrokovski S."/>
            <person name="Rotem O."/>
            <person name="Gophna U."/>
            <person name="Lurie-Weinberger M.N."/>
            <person name="Jurkevitch E."/>
        </authorList>
    </citation>
    <scope>NUCLEOTIDE SEQUENCE [LARGE SCALE GENOMIC DNA]</scope>
    <source>
        <strain evidence="1 2">JSS</strain>
    </source>
</reference>
<dbReference type="STRING" id="1184267.A11Q_1408"/>
<sequence>MSRAVIDQPGLRILIVGLALSVFLGLAVRSQIAESRVQGYLNKSVDRLQREFTVDYETARVNLSSWGLPLPALIITNIRLSPKAHACQSSQIFVDELEVPISFITILGLSNKVPKIRAKSVELRITDIESCLGGAAKKRTVRQDSLVAPTPVSADVAAEGAVSPVVANDNEVSGVFTKKTRAELKEVYVEKLKFITDKKPDQPVLLRQVNLEFDYANNLLKEVNLTSKINAIKDQRSDLYFLNANVVASFKNTPTKQIESFINLKGKLLDGDTNVFLYSLSESHKISYEWSVSRVSLKALTPFFDSVDDVNVAINVDRSPTSVSFTNSGEIFLDKGGSAESKFRDFNLSVENGSLSIKELSLAYEKSRLKLKPFVLQMQSIPLAKVKDFARIKDKMSSFASLGQISGELNYSNERSFKFNGHINNVQAVFSNRGRRDLQNIDQAQLWMSSDERELKVRAQDFVINGQNVVGRLDVAHFYEKPRTIAQFKIVGNLFSSKIWEQFTYVEQAPVIDILWDYKKEQDEVHDIKVKVDSVSLPGIQLSQIQVDMDQTFSEVPERNKLTLSLKPARVIVNQSFLDQPVVAQIFNPAHGINLRALTSTKTQLNFFGADWKNIDFVLDSTFLGDLNLKSETRLTLKGRAEAEKGLLAKLQLQDKKQTYKFELIALPEGDVQVRSQK</sequence>
<evidence type="ECO:0000313" key="2">
    <source>
        <dbReference type="Proteomes" id="UP000012040"/>
    </source>
</evidence>
<name>M4VR26_9BACT</name>
<keyword evidence="2" id="KW-1185">Reference proteome</keyword>
<evidence type="ECO:0008006" key="3">
    <source>
        <dbReference type="Google" id="ProtNLM"/>
    </source>
</evidence>
<dbReference type="Proteomes" id="UP000012040">
    <property type="component" value="Chromosome"/>
</dbReference>
<evidence type="ECO:0000313" key="1">
    <source>
        <dbReference type="EMBL" id="AGH95624.1"/>
    </source>
</evidence>
<proteinExistence type="predicted"/>
<dbReference type="AlphaFoldDB" id="M4VR26"/>
<dbReference type="HOGENOM" id="CLU_405282_0_0_7"/>
<protein>
    <recommendedName>
        <fullName evidence="3">AsmA domain-containing protein</fullName>
    </recommendedName>
</protein>
<dbReference type="eggNOG" id="ENOG5031980">
    <property type="taxonomic scope" value="Bacteria"/>
</dbReference>
<dbReference type="EMBL" id="CP003537">
    <property type="protein sequence ID" value="AGH95624.1"/>
    <property type="molecule type" value="Genomic_DNA"/>
</dbReference>